<keyword evidence="6 13" id="KW-0812">Transmembrane</keyword>
<feature type="compositionally biased region" description="Polar residues" evidence="15">
    <location>
        <begin position="55"/>
        <end position="64"/>
    </location>
</feature>
<evidence type="ECO:0000256" key="1">
    <source>
        <dbReference type="ARBA" id="ARBA00004571"/>
    </source>
</evidence>
<feature type="signal peptide" evidence="16">
    <location>
        <begin position="1"/>
        <end position="31"/>
    </location>
</feature>
<dbReference type="InterPro" id="IPR012910">
    <property type="entry name" value="Plug_dom"/>
</dbReference>
<dbReference type="CDD" id="cd01347">
    <property type="entry name" value="ligand_gated_channel"/>
    <property type="match status" value="1"/>
</dbReference>
<keyword evidence="12 13" id="KW-0998">Cell outer membrane</keyword>
<evidence type="ECO:0000313" key="20">
    <source>
        <dbReference type="Proteomes" id="UP000049855"/>
    </source>
</evidence>
<dbReference type="InterPro" id="IPR000531">
    <property type="entry name" value="Beta-barrel_TonB"/>
</dbReference>
<dbReference type="GO" id="GO:0015344">
    <property type="term" value="F:siderophore uptake transmembrane transporter activity"/>
    <property type="evidence" value="ECO:0007669"/>
    <property type="project" value="TreeGrafter"/>
</dbReference>
<comment type="subcellular location">
    <subcellularLocation>
        <location evidence="1 13">Cell outer membrane</location>
        <topology evidence="1 13">Multi-pass membrane protein</topology>
    </subcellularLocation>
</comment>
<accession>A0A0U1KYL5</accession>
<keyword evidence="7 16" id="KW-0732">Signal</keyword>
<evidence type="ECO:0000256" key="6">
    <source>
        <dbReference type="ARBA" id="ARBA00022692"/>
    </source>
</evidence>
<evidence type="ECO:0000256" key="14">
    <source>
        <dbReference type="RuleBase" id="RU003357"/>
    </source>
</evidence>
<dbReference type="GO" id="GO:0015891">
    <property type="term" value="P:siderophore transport"/>
    <property type="evidence" value="ECO:0007669"/>
    <property type="project" value="InterPro"/>
</dbReference>
<feature type="compositionally biased region" description="Low complexity" evidence="15">
    <location>
        <begin position="34"/>
        <end position="54"/>
    </location>
</feature>
<keyword evidence="5" id="KW-0410">Iron transport</keyword>
<dbReference type="PANTHER" id="PTHR32552">
    <property type="entry name" value="FERRICHROME IRON RECEPTOR-RELATED"/>
    <property type="match status" value="1"/>
</dbReference>
<evidence type="ECO:0000313" key="19">
    <source>
        <dbReference type="EMBL" id="CQR71754.1"/>
    </source>
</evidence>
<dbReference type="Gene3D" id="2.40.170.20">
    <property type="entry name" value="TonB-dependent receptor, beta-barrel domain"/>
    <property type="match status" value="1"/>
</dbReference>
<dbReference type="InterPro" id="IPR037066">
    <property type="entry name" value="Plug_dom_sf"/>
</dbReference>
<dbReference type="InterPro" id="IPR039426">
    <property type="entry name" value="TonB-dep_rcpt-like"/>
</dbReference>
<dbReference type="RefSeq" id="WP_021168834.1">
    <property type="nucleotide sequence ID" value="NZ_CTRP01000005.1"/>
</dbReference>
<keyword evidence="10 14" id="KW-0798">TonB box</keyword>
<evidence type="ECO:0000256" key="16">
    <source>
        <dbReference type="SAM" id="SignalP"/>
    </source>
</evidence>
<sequence>MKKSNKAMRMQLGGFTLVLALSCWTPGGVLAEENQGAAAAQQEQAVDQQQDQQNKPTVTVDEQQTTKVPVAEVEVKAEKEKKKKLTIGQQDDAEGVNDYVVTHSSTGSKSDVANKDLPQLITVIGQKIMEEQRPTNFNDALANVAGISVQSVIPNYLGGCSFNVRGFSSDSTINVNGLWDTVSAVSNWTGNLDRIEVLKGPAAVLYGEGSPGGIINFITKKPLPYYQFTVGTDFRSWGGKSQDIDLSLPLTKDKKWLSRTIVQNADYRVFQRRNISYKRFDGSVIVQGQPRTDTIYTFEFQFHDHDGSSTSAWVPTKGTILPPYHLVPYDGYYYNPKRKIYYIDRSISGQVEHKFNDIWTVRSALRYSKSSTDWFSQGGTTLDLKTLKVSQSWSRSIKEADVFSWDTTANAKFKGWGLEHSLTTGFTWSRFTGRTLYSASGPMDSVDLYNPVFPDTLSDPTYLRTNFSPTHTYRLGSYLNDIIELTPKLKITGGISYTGEKEDGENNNRNRFGTSHRVGATYEAAPGITWFTGYSTSYEPHNPWTNDAGKTFYFEPETGDQIEGGLKIDQGNRASITMSVYRIRRKNIPYTIYDETGAGNDQYLQIGEEKSRGFDLDATYVIRPGWNLLMAYSHCNARIEKDDYYKTGTVFPNSPLNTFRLWSTYEFQEGPRKGLGFGGGVTYVGKRTVSWNNSRGWIDAYTTIDGVIYYKTKDWRYSLNAYNLTNRKYWWMGGSTVVCAGAPRNFVFRIEKSFS</sequence>
<organism evidence="19 20">
    <name type="scientific">Sporomusa ovata</name>
    <dbReference type="NCBI Taxonomy" id="2378"/>
    <lineage>
        <taxon>Bacteria</taxon>
        <taxon>Bacillati</taxon>
        <taxon>Bacillota</taxon>
        <taxon>Negativicutes</taxon>
        <taxon>Selenomonadales</taxon>
        <taxon>Sporomusaceae</taxon>
        <taxon>Sporomusa</taxon>
    </lineage>
</organism>
<keyword evidence="4 13" id="KW-1134">Transmembrane beta strand</keyword>
<keyword evidence="20" id="KW-1185">Reference proteome</keyword>
<dbReference type="Proteomes" id="UP000049855">
    <property type="component" value="Unassembled WGS sequence"/>
</dbReference>
<evidence type="ECO:0000256" key="3">
    <source>
        <dbReference type="ARBA" id="ARBA00022448"/>
    </source>
</evidence>
<keyword evidence="8" id="KW-0408">Iron</keyword>
<dbReference type="NCBIfam" id="TIGR01783">
    <property type="entry name" value="TonB-siderophor"/>
    <property type="match status" value="1"/>
</dbReference>
<protein>
    <submittedName>
        <fullName evidence="19">Ferrichrome-iron receptor</fullName>
    </submittedName>
</protein>
<dbReference type="Pfam" id="PF07715">
    <property type="entry name" value="Plug"/>
    <property type="match status" value="1"/>
</dbReference>
<comment type="similarity">
    <text evidence="2 13 14">Belongs to the TonB-dependent receptor family.</text>
</comment>
<dbReference type="GO" id="GO:0038023">
    <property type="term" value="F:signaling receptor activity"/>
    <property type="evidence" value="ECO:0007669"/>
    <property type="project" value="InterPro"/>
</dbReference>
<feature type="domain" description="TonB-dependent receptor-like beta-barrel" evidence="17">
    <location>
        <begin position="289"/>
        <end position="724"/>
    </location>
</feature>
<gene>
    <name evidence="19" type="ORF">SpAn4DRAFT_3620</name>
</gene>
<dbReference type="EMBL" id="CTRP01000005">
    <property type="protein sequence ID" value="CQR71754.1"/>
    <property type="molecule type" value="Genomic_DNA"/>
</dbReference>
<evidence type="ECO:0000256" key="10">
    <source>
        <dbReference type="ARBA" id="ARBA00023077"/>
    </source>
</evidence>
<evidence type="ECO:0000259" key="17">
    <source>
        <dbReference type="Pfam" id="PF00593"/>
    </source>
</evidence>
<evidence type="ECO:0000256" key="11">
    <source>
        <dbReference type="ARBA" id="ARBA00023136"/>
    </source>
</evidence>
<evidence type="ECO:0000256" key="8">
    <source>
        <dbReference type="ARBA" id="ARBA00023004"/>
    </source>
</evidence>
<keyword evidence="19" id="KW-0675">Receptor</keyword>
<dbReference type="InterPro" id="IPR010105">
    <property type="entry name" value="TonB_sidphr_rcpt"/>
</dbReference>
<dbReference type="PANTHER" id="PTHR32552:SF68">
    <property type="entry name" value="FERRICHROME OUTER MEMBRANE TRANSPORTER_PHAGE RECEPTOR"/>
    <property type="match status" value="1"/>
</dbReference>
<feature type="region of interest" description="Disordered" evidence="15">
    <location>
        <begin position="34"/>
        <end position="64"/>
    </location>
</feature>
<feature type="chain" id="PRO_5006710643" evidence="16">
    <location>
        <begin position="32"/>
        <end position="755"/>
    </location>
</feature>
<evidence type="ECO:0000259" key="18">
    <source>
        <dbReference type="Pfam" id="PF07715"/>
    </source>
</evidence>
<dbReference type="Gene3D" id="2.170.130.10">
    <property type="entry name" value="TonB-dependent receptor, plug domain"/>
    <property type="match status" value="1"/>
</dbReference>
<evidence type="ECO:0000256" key="5">
    <source>
        <dbReference type="ARBA" id="ARBA00022496"/>
    </source>
</evidence>
<evidence type="ECO:0000256" key="13">
    <source>
        <dbReference type="PROSITE-ProRule" id="PRU01360"/>
    </source>
</evidence>
<dbReference type="InterPro" id="IPR036942">
    <property type="entry name" value="Beta-barrel_TonB_sf"/>
</dbReference>
<keyword evidence="9" id="KW-0406">Ion transport</keyword>
<dbReference type="PROSITE" id="PS52016">
    <property type="entry name" value="TONB_DEPENDENT_REC_3"/>
    <property type="match status" value="1"/>
</dbReference>
<evidence type="ECO:0000256" key="2">
    <source>
        <dbReference type="ARBA" id="ARBA00009810"/>
    </source>
</evidence>
<evidence type="ECO:0000256" key="12">
    <source>
        <dbReference type="ARBA" id="ARBA00023237"/>
    </source>
</evidence>
<evidence type="ECO:0000256" key="9">
    <source>
        <dbReference type="ARBA" id="ARBA00023065"/>
    </source>
</evidence>
<dbReference type="SUPFAM" id="SSF56935">
    <property type="entry name" value="Porins"/>
    <property type="match status" value="1"/>
</dbReference>
<name>A0A0U1KYL5_9FIRM</name>
<dbReference type="AlphaFoldDB" id="A0A0U1KYL5"/>
<feature type="domain" description="TonB-dependent receptor plug" evidence="18">
    <location>
        <begin position="114"/>
        <end position="214"/>
    </location>
</feature>
<dbReference type="PROSITE" id="PS51257">
    <property type="entry name" value="PROKAR_LIPOPROTEIN"/>
    <property type="match status" value="1"/>
</dbReference>
<reference evidence="20" key="1">
    <citation type="submission" date="2015-03" db="EMBL/GenBank/DDBJ databases">
        <authorList>
            <person name="Nijsse Bart"/>
        </authorList>
    </citation>
    <scope>NUCLEOTIDE SEQUENCE [LARGE SCALE GENOMIC DNA]</scope>
</reference>
<dbReference type="Pfam" id="PF00593">
    <property type="entry name" value="TonB_dep_Rec_b-barrel"/>
    <property type="match status" value="1"/>
</dbReference>
<keyword evidence="11 13" id="KW-0472">Membrane</keyword>
<evidence type="ECO:0000256" key="15">
    <source>
        <dbReference type="SAM" id="MobiDB-lite"/>
    </source>
</evidence>
<keyword evidence="3 13" id="KW-0813">Transport</keyword>
<evidence type="ECO:0000256" key="4">
    <source>
        <dbReference type="ARBA" id="ARBA00022452"/>
    </source>
</evidence>
<proteinExistence type="inferred from homology"/>
<dbReference type="GO" id="GO:0009279">
    <property type="term" value="C:cell outer membrane"/>
    <property type="evidence" value="ECO:0007669"/>
    <property type="project" value="UniProtKB-SubCell"/>
</dbReference>
<evidence type="ECO:0000256" key="7">
    <source>
        <dbReference type="ARBA" id="ARBA00022729"/>
    </source>
</evidence>